<evidence type="ECO:0000256" key="10">
    <source>
        <dbReference type="ARBA" id="ARBA00023012"/>
    </source>
</evidence>
<evidence type="ECO:0000256" key="3">
    <source>
        <dbReference type="ARBA" id="ARBA00012438"/>
    </source>
</evidence>
<comment type="caution">
    <text evidence="18">The sequence shown here is derived from an EMBL/GenBank/DDBJ whole genome shotgun (WGS) entry which is preliminary data.</text>
</comment>
<dbReference type="PANTHER" id="PTHR45339">
    <property type="entry name" value="HYBRID SIGNAL TRANSDUCTION HISTIDINE KINASE J"/>
    <property type="match status" value="1"/>
</dbReference>
<evidence type="ECO:0000259" key="17">
    <source>
        <dbReference type="PROSITE" id="PS50894"/>
    </source>
</evidence>
<evidence type="ECO:0000256" key="11">
    <source>
        <dbReference type="ARBA" id="ARBA00023136"/>
    </source>
</evidence>
<feature type="domain" description="Response regulatory" evidence="16">
    <location>
        <begin position="466"/>
        <end position="584"/>
    </location>
</feature>
<evidence type="ECO:0000256" key="12">
    <source>
        <dbReference type="PROSITE-ProRule" id="PRU00110"/>
    </source>
</evidence>
<evidence type="ECO:0000256" key="1">
    <source>
        <dbReference type="ARBA" id="ARBA00000085"/>
    </source>
</evidence>
<keyword evidence="9 14" id="KW-1133">Transmembrane helix</keyword>
<evidence type="ECO:0000256" key="7">
    <source>
        <dbReference type="ARBA" id="ARBA00022741"/>
    </source>
</evidence>
<keyword evidence="19" id="KW-1185">Reference proteome</keyword>
<dbReference type="SMART" id="SM00073">
    <property type="entry name" value="HPT"/>
    <property type="match status" value="1"/>
</dbReference>
<dbReference type="PROSITE" id="PS50894">
    <property type="entry name" value="HPT"/>
    <property type="match status" value="1"/>
</dbReference>
<dbReference type="InterPro" id="IPR036890">
    <property type="entry name" value="HATPase_C_sf"/>
</dbReference>
<name>A0ABV3QIE8_9GAMM</name>
<protein>
    <recommendedName>
        <fullName evidence="3">histidine kinase</fullName>
        <ecNumber evidence="3">2.7.13.3</ecNumber>
    </recommendedName>
</protein>
<dbReference type="RefSeq" id="WP_367855601.1">
    <property type="nucleotide sequence ID" value="NZ_JBFOHK010000005.1"/>
</dbReference>
<dbReference type="InterPro" id="IPR011006">
    <property type="entry name" value="CheY-like_superfamily"/>
</dbReference>
<proteinExistence type="predicted"/>
<dbReference type="CDD" id="cd00088">
    <property type="entry name" value="HPT"/>
    <property type="match status" value="1"/>
</dbReference>
<dbReference type="EC" id="2.7.13.3" evidence="3"/>
<dbReference type="Gene3D" id="3.30.565.10">
    <property type="entry name" value="Histidine kinase-like ATPase, C-terminal domain"/>
    <property type="match status" value="1"/>
</dbReference>
<dbReference type="InterPro" id="IPR036641">
    <property type="entry name" value="HPT_dom_sf"/>
</dbReference>
<feature type="transmembrane region" description="Helical" evidence="14">
    <location>
        <begin position="21"/>
        <end position="39"/>
    </location>
</feature>
<dbReference type="GO" id="GO:0005524">
    <property type="term" value="F:ATP binding"/>
    <property type="evidence" value="ECO:0007669"/>
    <property type="project" value="UniProtKB-KW"/>
</dbReference>
<dbReference type="Pfam" id="PF00512">
    <property type="entry name" value="HisKA"/>
    <property type="match status" value="1"/>
</dbReference>
<evidence type="ECO:0000256" key="13">
    <source>
        <dbReference type="PROSITE-ProRule" id="PRU00169"/>
    </source>
</evidence>
<dbReference type="InterPro" id="IPR005467">
    <property type="entry name" value="His_kinase_dom"/>
</dbReference>
<dbReference type="Gene3D" id="3.40.50.2300">
    <property type="match status" value="1"/>
</dbReference>
<gene>
    <name evidence="18" type="ORF">ABQJ54_17490</name>
</gene>
<dbReference type="Pfam" id="PF01627">
    <property type="entry name" value="Hpt"/>
    <property type="match status" value="1"/>
</dbReference>
<dbReference type="PROSITE" id="PS50109">
    <property type="entry name" value="HIS_KIN"/>
    <property type="match status" value="1"/>
</dbReference>
<feature type="domain" description="Histidine kinase" evidence="15">
    <location>
        <begin position="196"/>
        <end position="418"/>
    </location>
</feature>
<feature type="transmembrane region" description="Helical" evidence="14">
    <location>
        <begin position="87"/>
        <end position="114"/>
    </location>
</feature>
<dbReference type="SMART" id="SM00387">
    <property type="entry name" value="HATPase_c"/>
    <property type="match status" value="1"/>
</dbReference>
<keyword evidence="10" id="KW-0902">Two-component regulatory system</keyword>
<keyword evidence="8 18" id="KW-0067">ATP-binding</keyword>
<comment type="catalytic activity">
    <reaction evidence="1">
        <text>ATP + protein L-histidine = ADP + protein N-phospho-L-histidine.</text>
        <dbReference type="EC" id="2.7.13.3"/>
    </reaction>
</comment>
<dbReference type="InterPro" id="IPR003661">
    <property type="entry name" value="HisK_dim/P_dom"/>
</dbReference>
<dbReference type="PRINTS" id="PR00344">
    <property type="entry name" value="BCTRLSENSOR"/>
</dbReference>
<evidence type="ECO:0000256" key="9">
    <source>
        <dbReference type="ARBA" id="ARBA00022989"/>
    </source>
</evidence>
<keyword evidence="11 14" id="KW-0472">Membrane</keyword>
<evidence type="ECO:0000256" key="5">
    <source>
        <dbReference type="ARBA" id="ARBA00022553"/>
    </source>
</evidence>
<dbReference type="InterPro" id="IPR003594">
    <property type="entry name" value="HATPase_dom"/>
</dbReference>
<keyword evidence="6 14" id="KW-0812">Transmembrane</keyword>
<evidence type="ECO:0000259" key="15">
    <source>
        <dbReference type="PROSITE" id="PS50109"/>
    </source>
</evidence>
<dbReference type="Gene3D" id="1.10.287.130">
    <property type="match status" value="1"/>
</dbReference>
<accession>A0ABV3QIE8</accession>
<dbReference type="CDD" id="cd00082">
    <property type="entry name" value="HisKA"/>
    <property type="match status" value="1"/>
</dbReference>
<feature type="modified residue" description="Phosphohistidine" evidence="12">
    <location>
        <position position="660"/>
    </location>
</feature>
<keyword evidence="7" id="KW-0547">Nucleotide-binding</keyword>
<dbReference type="SMART" id="SM00448">
    <property type="entry name" value="REC"/>
    <property type="match status" value="1"/>
</dbReference>
<dbReference type="SUPFAM" id="SSF52172">
    <property type="entry name" value="CheY-like"/>
    <property type="match status" value="1"/>
</dbReference>
<feature type="transmembrane region" description="Helical" evidence="14">
    <location>
        <begin position="51"/>
        <end position="75"/>
    </location>
</feature>
<dbReference type="SUPFAM" id="SSF47226">
    <property type="entry name" value="Histidine-containing phosphotransfer domain, HPT domain"/>
    <property type="match status" value="1"/>
</dbReference>
<feature type="domain" description="HPt" evidence="17">
    <location>
        <begin position="621"/>
        <end position="714"/>
    </location>
</feature>
<dbReference type="InterPro" id="IPR001789">
    <property type="entry name" value="Sig_transdc_resp-reg_receiver"/>
</dbReference>
<reference evidence="18 19" key="1">
    <citation type="submission" date="2024-06" db="EMBL/GenBank/DDBJ databases">
        <authorList>
            <person name="Woo H."/>
        </authorList>
    </citation>
    <scope>NUCLEOTIDE SEQUENCE [LARGE SCALE GENOMIC DNA]</scope>
    <source>
        <strain evidence="18 19">Si-c</strain>
    </source>
</reference>
<evidence type="ECO:0000256" key="14">
    <source>
        <dbReference type="SAM" id="Phobius"/>
    </source>
</evidence>
<comment type="subcellular location">
    <subcellularLocation>
        <location evidence="2">Cell membrane</location>
        <topology evidence="2">Multi-pass membrane protein</topology>
    </subcellularLocation>
</comment>
<dbReference type="InterPro" id="IPR004358">
    <property type="entry name" value="Sig_transdc_His_kin-like_C"/>
</dbReference>
<dbReference type="SMART" id="SM00388">
    <property type="entry name" value="HisKA"/>
    <property type="match status" value="1"/>
</dbReference>
<dbReference type="InterPro" id="IPR036097">
    <property type="entry name" value="HisK_dim/P_sf"/>
</dbReference>
<dbReference type="SUPFAM" id="SSF55874">
    <property type="entry name" value="ATPase domain of HSP90 chaperone/DNA topoisomerase II/histidine kinase"/>
    <property type="match status" value="1"/>
</dbReference>
<feature type="transmembrane region" description="Helical" evidence="14">
    <location>
        <begin position="126"/>
        <end position="149"/>
    </location>
</feature>
<evidence type="ECO:0000256" key="4">
    <source>
        <dbReference type="ARBA" id="ARBA00022475"/>
    </source>
</evidence>
<keyword evidence="5 13" id="KW-0597">Phosphoprotein</keyword>
<evidence type="ECO:0000259" key="16">
    <source>
        <dbReference type="PROSITE" id="PS50110"/>
    </source>
</evidence>
<dbReference type="CDD" id="cd16922">
    <property type="entry name" value="HATPase_EvgS-ArcB-TorS-like"/>
    <property type="match status" value="1"/>
</dbReference>
<evidence type="ECO:0000256" key="6">
    <source>
        <dbReference type="ARBA" id="ARBA00022692"/>
    </source>
</evidence>
<keyword evidence="4" id="KW-1003">Cell membrane</keyword>
<dbReference type="Pfam" id="PF02518">
    <property type="entry name" value="HATPase_c"/>
    <property type="match status" value="1"/>
</dbReference>
<organism evidence="18 19">
    <name type="scientific">Rhodanobacter lycopersici</name>
    <dbReference type="NCBI Taxonomy" id="3162487"/>
    <lineage>
        <taxon>Bacteria</taxon>
        <taxon>Pseudomonadati</taxon>
        <taxon>Pseudomonadota</taxon>
        <taxon>Gammaproteobacteria</taxon>
        <taxon>Lysobacterales</taxon>
        <taxon>Rhodanobacteraceae</taxon>
        <taxon>Rhodanobacter</taxon>
    </lineage>
</organism>
<dbReference type="InterPro" id="IPR008207">
    <property type="entry name" value="Sig_transdc_His_kin_Hpt_dom"/>
</dbReference>
<evidence type="ECO:0000313" key="19">
    <source>
        <dbReference type="Proteomes" id="UP001556220"/>
    </source>
</evidence>
<evidence type="ECO:0000313" key="18">
    <source>
        <dbReference type="EMBL" id="MEW9573550.1"/>
    </source>
</evidence>
<feature type="modified residue" description="4-aspartylphosphate" evidence="13">
    <location>
        <position position="515"/>
    </location>
</feature>
<dbReference type="Pfam" id="PF00072">
    <property type="entry name" value="Response_reg"/>
    <property type="match status" value="1"/>
</dbReference>
<dbReference type="PANTHER" id="PTHR45339:SF1">
    <property type="entry name" value="HYBRID SIGNAL TRANSDUCTION HISTIDINE KINASE J"/>
    <property type="match status" value="1"/>
</dbReference>
<dbReference type="PROSITE" id="PS50110">
    <property type="entry name" value="RESPONSE_REGULATORY"/>
    <property type="match status" value="1"/>
</dbReference>
<feature type="transmembrane region" description="Helical" evidence="14">
    <location>
        <begin position="156"/>
        <end position="176"/>
    </location>
</feature>
<dbReference type="SUPFAM" id="SSF47384">
    <property type="entry name" value="Homodimeric domain of signal transducing histidine kinase"/>
    <property type="match status" value="1"/>
</dbReference>
<evidence type="ECO:0000256" key="8">
    <source>
        <dbReference type="ARBA" id="ARBA00022840"/>
    </source>
</evidence>
<dbReference type="CDD" id="cd17546">
    <property type="entry name" value="REC_hyHK_CKI1_RcsC-like"/>
    <property type="match status" value="1"/>
</dbReference>
<sequence length="728" mass="78773">MRPALAWVRLRLRGRADSEHAQVFVRIAITLLFSLYLGWKVGWGDHTPGLFSTWLILLGELALAIGLLVAILVAPQPSQVRRWLGMLADYAAIGGVMYLQGESASPLYAAYLWVSIGNGMRYGPPYLYASTALAALSFAAMMTFTPYWLQNRYLSWGLLLGLVAVPLYFASLLKALTAAIEEARRANLAKSRFLANMSHEFRTPLNGLSGMSELLASTRLDTEQRGYLETIQAASRSLLALVEDVLDISAIEAGKLRLKQESFNLNALLEQINLMLRPEARSKRLDYAVTVLPEVPEQLRGDPQHLQQVLVNLLSNAIKFTASGEVRMTVAKTAGIGTERVRLRFTVSDTGIGIPASARARLFEAFEQADNSLARKHQGSGLGTTIAKGLTEAMGGSIGFESNENVGSRFWVELPFDAAVEPAHASTGGKSQTADARIPPAPPTAHNVIAFADPFSRHRARIRSARVLVADDHAANRLLLQGVLQKAGHRVMTVEDGEVALDALAGGGFELALLDLHMPSLSGIDLLRQLRVMEAGTRTRTPVVIISADATPESAQACRDAGARAFITKPFAAGRLLDAIAAILTGGTGEEQDSPQPVAHASSAEVLDPSVLDELASLGMGKAFEADFIGQCIADARVALARMRQTGAEGDWERFRDHAHAMKGIAGNLGLVQCAGLSGALMRMTAFELERDWRRHCESLTQRLHDGEQALQARGSWIPAREDSPQSP</sequence>
<dbReference type="Proteomes" id="UP001556220">
    <property type="component" value="Unassembled WGS sequence"/>
</dbReference>
<evidence type="ECO:0000256" key="2">
    <source>
        <dbReference type="ARBA" id="ARBA00004651"/>
    </source>
</evidence>
<dbReference type="EMBL" id="JBFOHK010000005">
    <property type="protein sequence ID" value="MEW9573550.1"/>
    <property type="molecule type" value="Genomic_DNA"/>
</dbReference>
<dbReference type="Gene3D" id="1.20.120.160">
    <property type="entry name" value="HPT domain"/>
    <property type="match status" value="1"/>
</dbReference>